<keyword evidence="3 11" id="KW-0812">Transmembrane</keyword>
<protein>
    <submittedName>
        <fullName evidence="15">Major histocompatibility complex class I-related gene protein-like</fullName>
    </submittedName>
</protein>
<dbReference type="GO" id="GO:0002474">
    <property type="term" value="P:antigen processing and presentation of peptide antigen via MHC class I"/>
    <property type="evidence" value="ECO:0007669"/>
    <property type="project" value="UniProtKB-KW"/>
</dbReference>
<proteinExistence type="inferred from homology"/>
<dbReference type="Gene3D" id="3.30.500.10">
    <property type="entry name" value="MHC class I-like antigen recognition-like"/>
    <property type="match status" value="1"/>
</dbReference>
<sequence>MGWRAAATLLILLGCCTCFPSHSLSYFYLQVPESSQGLPQVFSKAYLDHQPIARHDSLTRRTVLLVPWMEEVEKEDPNDWNREMETLQTTEQVFQDELEHVQKLYQQNGGLHTWQAILGCELREDGSKRGYWDYGYEGKDFISFNKETLRWVAAQPQAEKVKEKWDDDLVRSERNQVFLEETCIERLQKYLSHRKEALQRTEPPVGKVTHKAVSDNVEALICQVYGFYPKEISATWRRDGEVCKYETFHRNVAPNSDGTYYVWLSIEIDPKERDLFRCHLEHDSLQEPLVLAWKEEMARRRLVLVGTILVVLLGLLMILLLLTWYRRRPKSSVGNI</sequence>
<evidence type="ECO:0000256" key="11">
    <source>
        <dbReference type="SAM" id="Phobius"/>
    </source>
</evidence>
<keyword evidence="2" id="KW-0490">MHC I</keyword>
<dbReference type="GO" id="GO:0006955">
    <property type="term" value="P:immune response"/>
    <property type="evidence" value="ECO:0007669"/>
    <property type="project" value="TreeGrafter"/>
</dbReference>
<evidence type="ECO:0000256" key="1">
    <source>
        <dbReference type="ARBA" id="ARBA00004479"/>
    </source>
</evidence>
<evidence type="ECO:0000256" key="8">
    <source>
        <dbReference type="ARBA" id="ARBA00023157"/>
    </source>
</evidence>
<dbReference type="Pfam" id="PF07654">
    <property type="entry name" value="C1-set"/>
    <property type="match status" value="1"/>
</dbReference>
<dbReference type="PRINTS" id="PR01638">
    <property type="entry name" value="MHCCLASSI"/>
</dbReference>
<evidence type="ECO:0000259" key="13">
    <source>
        <dbReference type="PROSITE" id="PS50835"/>
    </source>
</evidence>
<feature type="transmembrane region" description="Helical" evidence="11">
    <location>
        <begin position="302"/>
        <end position="325"/>
    </location>
</feature>
<dbReference type="InterPro" id="IPR001039">
    <property type="entry name" value="MHC_I_a_a1/a2"/>
</dbReference>
<evidence type="ECO:0000256" key="5">
    <source>
        <dbReference type="ARBA" id="ARBA00022859"/>
    </source>
</evidence>
<dbReference type="Pfam" id="PF00129">
    <property type="entry name" value="MHC_I"/>
    <property type="match status" value="1"/>
</dbReference>
<keyword evidence="6 11" id="KW-1133">Transmembrane helix</keyword>
<dbReference type="InterPro" id="IPR003597">
    <property type="entry name" value="Ig_C1-set"/>
</dbReference>
<dbReference type="SUPFAM" id="SSF48726">
    <property type="entry name" value="Immunoglobulin"/>
    <property type="match status" value="1"/>
</dbReference>
<comment type="similarity">
    <text evidence="10">Belongs to the MHC class I family.</text>
</comment>
<dbReference type="GO" id="GO:0005615">
    <property type="term" value="C:extracellular space"/>
    <property type="evidence" value="ECO:0007669"/>
    <property type="project" value="TreeGrafter"/>
</dbReference>
<gene>
    <name evidence="15" type="primary">LOC103052243</name>
</gene>
<keyword evidence="14" id="KW-1185">Reference proteome</keyword>
<dbReference type="InterPro" id="IPR007110">
    <property type="entry name" value="Ig-like_dom"/>
</dbReference>
<dbReference type="InterPro" id="IPR011162">
    <property type="entry name" value="MHC_I/II-like_Ag-recog"/>
</dbReference>
<dbReference type="FunFam" id="2.60.40.10:FF:000204">
    <property type="entry name" value="Major histocompatibility complex, class I-related protein"/>
    <property type="match status" value="1"/>
</dbReference>
<keyword evidence="5" id="KW-0391">Immunity</keyword>
<evidence type="ECO:0000256" key="6">
    <source>
        <dbReference type="ARBA" id="ARBA00022989"/>
    </source>
</evidence>
<dbReference type="KEGG" id="pbi:103052243"/>
<dbReference type="Proteomes" id="UP000695026">
    <property type="component" value="Unplaced"/>
</dbReference>
<keyword evidence="9" id="KW-0325">Glycoprotein</keyword>
<name>A0A9F3QVU0_PYTBI</name>
<keyword evidence="7 11" id="KW-0472">Membrane</keyword>
<feature type="signal peptide" evidence="12">
    <location>
        <begin position="1"/>
        <end position="18"/>
    </location>
</feature>
<dbReference type="GO" id="GO:0009897">
    <property type="term" value="C:external side of plasma membrane"/>
    <property type="evidence" value="ECO:0007669"/>
    <property type="project" value="TreeGrafter"/>
</dbReference>
<accession>A0A9F3QVU0</accession>
<dbReference type="AlphaFoldDB" id="A0A9F3QVU0"/>
<dbReference type="SMART" id="SM00407">
    <property type="entry name" value="IGc1"/>
    <property type="match status" value="1"/>
</dbReference>
<dbReference type="InterPro" id="IPR037055">
    <property type="entry name" value="MHC_I-like_Ag-recog_sf"/>
</dbReference>
<evidence type="ECO:0000256" key="12">
    <source>
        <dbReference type="SAM" id="SignalP"/>
    </source>
</evidence>
<dbReference type="CDD" id="cd07698">
    <property type="entry name" value="IgC1_MHC_I_alpha3"/>
    <property type="match status" value="1"/>
</dbReference>
<evidence type="ECO:0000256" key="7">
    <source>
        <dbReference type="ARBA" id="ARBA00023136"/>
    </source>
</evidence>
<evidence type="ECO:0000256" key="10">
    <source>
        <dbReference type="RuleBase" id="RU004439"/>
    </source>
</evidence>
<dbReference type="GO" id="GO:0042612">
    <property type="term" value="C:MHC class I protein complex"/>
    <property type="evidence" value="ECO:0007669"/>
    <property type="project" value="UniProtKB-KW"/>
</dbReference>
<dbReference type="InterPro" id="IPR013783">
    <property type="entry name" value="Ig-like_fold"/>
</dbReference>
<dbReference type="InterPro" id="IPR011161">
    <property type="entry name" value="MHC_I-like_Ag-recog"/>
</dbReference>
<evidence type="ECO:0000313" key="14">
    <source>
        <dbReference type="Proteomes" id="UP000695026"/>
    </source>
</evidence>
<feature type="chain" id="PRO_5039897479" evidence="12">
    <location>
        <begin position="19"/>
        <end position="336"/>
    </location>
</feature>
<dbReference type="OMA" id="NNACELH"/>
<keyword evidence="8" id="KW-1015">Disulfide bond</keyword>
<keyword evidence="4 12" id="KW-0732">Signal</keyword>
<comment type="subcellular location">
    <subcellularLocation>
        <location evidence="1">Membrane</location>
        <topology evidence="1">Single-pass type I membrane protein</topology>
    </subcellularLocation>
</comment>
<reference evidence="15" key="1">
    <citation type="submission" date="2025-08" db="UniProtKB">
        <authorList>
            <consortium name="RefSeq"/>
        </authorList>
    </citation>
    <scope>IDENTIFICATION</scope>
    <source>
        <tissue evidence="15">Liver</tissue>
    </source>
</reference>
<evidence type="ECO:0000313" key="15">
    <source>
        <dbReference type="RefSeq" id="XP_015745994.1"/>
    </source>
</evidence>
<dbReference type="InterPro" id="IPR050208">
    <property type="entry name" value="MHC_class-I_related"/>
</dbReference>
<feature type="domain" description="Ig-like" evidence="13">
    <location>
        <begin position="203"/>
        <end position="290"/>
    </location>
</feature>
<dbReference type="OrthoDB" id="8936120at2759"/>
<dbReference type="SUPFAM" id="SSF54452">
    <property type="entry name" value="MHC antigen-recognition domain"/>
    <property type="match status" value="1"/>
</dbReference>
<dbReference type="Gene3D" id="2.60.40.10">
    <property type="entry name" value="Immunoglobulins"/>
    <property type="match status" value="1"/>
</dbReference>
<evidence type="ECO:0000256" key="4">
    <source>
        <dbReference type="ARBA" id="ARBA00022729"/>
    </source>
</evidence>
<dbReference type="InterPro" id="IPR036179">
    <property type="entry name" value="Ig-like_dom_sf"/>
</dbReference>
<dbReference type="RefSeq" id="XP_015745994.1">
    <property type="nucleotide sequence ID" value="XM_015890508.2"/>
</dbReference>
<evidence type="ECO:0000256" key="3">
    <source>
        <dbReference type="ARBA" id="ARBA00022692"/>
    </source>
</evidence>
<evidence type="ECO:0000256" key="9">
    <source>
        <dbReference type="ARBA" id="ARBA00023180"/>
    </source>
</evidence>
<dbReference type="PANTHER" id="PTHR16675">
    <property type="entry name" value="MHC CLASS I-RELATED"/>
    <property type="match status" value="1"/>
</dbReference>
<dbReference type="PROSITE" id="PS51257">
    <property type="entry name" value="PROKAR_LIPOPROTEIN"/>
    <property type="match status" value="1"/>
</dbReference>
<dbReference type="GeneID" id="103052243"/>
<evidence type="ECO:0000256" key="2">
    <source>
        <dbReference type="ARBA" id="ARBA00022451"/>
    </source>
</evidence>
<dbReference type="FunFam" id="3.30.500.10:FF:000001">
    <property type="entry name" value="H-2 class I histocompatibility antigen, alpha chain"/>
    <property type="match status" value="1"/>
</dbReference>
<organism evidence="14 15">
    <name type="scientific">Python bivittatus</name>
    <name type="common">Burmese python</name>
    <name type="synonym">Python molurus bivittatus</name>
    <dbReference type="NCBI Taxonomy" id="176946"/>
    <lineage>
        <taxon>Eukaryota</taxon>
        <taxon>Metazoa</taxon>
        <taxon>Chordata</taxon>
        <taxon>Craniata</taxon>
        <taxon>Vertebrata</taxon>
        <taxon>Euteleostomi</taxon>
        <taxon>Lepidosauria</taxon>
        <taxon>Squamata</taxon>
        <taxon>Bifurcata</taxon>
        <taxon>Unidentata</taxon>
        <taxon>Episquamata</taxon>
        <taxon>Toxicofera</taxon>
        <taxon>Serpentes</taxon>
        <taxon>Henophidia</taxon>
        <taxon>Pythonidae</taxon>
        <taxon>Python</taxon>
    </lineage>
</organism>
<dbReference type="PROSITE" id="PS50835">
    <property type="entry name" value="IG_LIKE"/>
    <property type="match status" value="1"/>
</dbReference>
<dbReference type="PANTHER" id="PTHR16675:SF242">
    <property type="entry name" value="MAJOR HISTOCOMPATIBILITY COMPLEX CLASS I-RELATED GENE PROTEIN"/>
    <property type="match status" value="1"/>
</dbReference>